<reference evidence="2" key="1">
    <citation type="submission" date="2016-10" db="EMBL/GenBank/DDBJ databases">
        <authorList>
            <person name="Varghese N."/>
            <person name="Submissions S."/>
        </authorList>
    </citation>
    <scope>NUCLEOTIDE SEQUENCE [LARGE SCALE GENOMIC DNA]</scope>
    <source>
        <strain evidence="2">CGMCC 1.9108</strain>
    </source>
</reference>
<dbReference type="EMBL" id="FMZV01000017">
    <property type="protein sequence ID" value="SDE30685.1"/>
    <property type="molecule type" value="Genomic_DNA"/>
</dbReference>
<sequence length="238" mass="26644">MSDDGGWLNTYVNSLPERRWFQFLSKYVVVPFWVWRDGKPKLPGGPRPSPQPSDSTQRMMNLLMPLKDPSPIGRAKAVMALAQNVDEVFAGLDNVGTVHSARFLLIEDHICMISVYDGDFSNYIRDFISTIGSVFDALMLVVEGGDKLRPCEKNVEAFIDWVRDHDLFQAPDFPVELFALQDAQIGKKPNDPPHAVESLPRSLILQLHANRNISLGGGYRGYPGYSAAQIRNKLGVGW</sequence>
<dbReference type="STRING" id="639004.SAMN04488239_1173"/>
<gene>
    <name evidence="1" type="ORF">SAMN04488239_1173</name>
</gene>
<proteinExistence type="predicted"/>
<protein>
    <submittedName>
        <fullName evidence="1">Uncharacterized protein</fullName>
    </submittedName>
</protein>
<keyword evidence="2" id="KW-1185">Reference proteome</keyword>
<dbReference type="OrthoDB" id="116741at2"/>
<evidence type="ECO:0000313" key="2">
    <source>
        <dbReference type="Proteomes" id="UP000199628"/>
    </source>
</evidence>
<dbReference type="AlphaFoldDB" id="A0A1G7BWW2"/>
<accession>A0A1G7BWW2</accession>
<organism evidence="1 2">
    <name type="scientific">Ruegeria marina</name>
    <dbReference type="NCBI Taxonomy" id="639004"/>
    <lineage>
        <taxon>Bacteria</taxon>
        <taxon>Pseudomonadati</taxon>
        <taxon>Pseudomonadota</taxon>
        <taxon>Alphaproteobacteria</taxon>
        <taxon>Rhodobacterales</taxon>
        <taxon>Roseobacteraceae</taxon>
        <taxon>Ruegeria</taxon>
    </lineage>
</organism>
<dbReference type="Proteomes" id="UP000199628">
    <property type="component" value="Unassembled WGS sequence"/>
</dbReference>
<dbReference type="RefSeq" id="WP_093035777.1">
    <property type="nucleotide sequence ID" value="NZ_FMZV01000017.1"/>
</dbReference>
<evidence type="ECO:0000313" key="1">
    <source>
        <dbReference type="EMBL" id="SDE30685.1"/>
    </source>
</evidence>
<name>A0A1G7BWW2_9RHOB</name>